<keyword evidence="1" id="KW-0732">Signal</keyword>
<dbReference type="EMBL" id="JAALDL010000001">
    <property type="protein sequence ID" value="NGN96308.1"/>
    <property type="molecule type" value="Genomic_DNA"/>
</dbReference>
<reference evidence="2 3" key="1">
    <citation type="submission" date="2020-02" db="EMBL/GenBank/DDBJ databases">
        <title>The draft genome of Grimontia sedimenta sp. nov., isolated from benthic sediments near coral reefs south of Kuwait.</title>
        <authorList>
            <person name="Mahmoud H.M."/>
            <person name="Jose L."/>
            <person name="Eapen S."/>
        </authorList>
    </citation>
    <scope>NUCLEOTIDE SEQUENCE [LARGE SCALE GENOMIC DNA]</scope>
    <source>
        <strain evidence="2 3">S25</strain>
    </source>
</reference>
<protein>
    <submittedName>
        <fullName evidence="2">DUF5329 domain-containing protein</fullName>
    </submittedName>
</protein>
<dbReference type="Proteomes" id="UP000473008">
    <property type="component" value="Unassembled WGS sequence"/>
</dbReference>
<proteinExistence type="predicted"/>
<evidence type="ECO:0000313" key="3">
    <source>
        <dbReference type="Proteomes" id="UP000473008"/>
    </source>
</evidence>
<evidence type="ECO:0000313" key="2">
    <source>
        <dbReference type="EMBL" id="NGN96308.1"/>
    </source>
</evidence>
<evidence type="ECO:0000256" key="1">
    <source>
        <dbReference type="SAM" id="SignalP"/>
    </source>
</evidence>
<keyword evidence="3" id="KW-1185">Reference proteome</keyword>
<organism evidence="2 3">
    <name type="scientific">Grimontia sedimenti</name>
    <dbReference type="NCBI Taxonomy" id="2711294"/>
    <lineage>
        <taxon>Bacteria</taxon>
        <taxon>Pseudomonadati</taxon>
        <taxon>Pseudomonadota</taxon>
        <taxon>Gammaproteobacteria</taxon>
        <taxon>Vibrionales</taxon>
        <taxon>Vibrionaceae</taxon>
        <taxon>Grimontia</taxon>
    </lineage>
</organism>
<sequence>MVESGMMKKLGLAAALAAAALVSIPASASVKNDVEYLIAQMKSSDCTFIRNGSEYDNLQAAEHLQNKWEYAEDRVTSTEIFINEVASKSWFTGRAYQVKCGEETQTSQQWLTEQLAEKEKSD</sequence>
<accession>A0A6M1RFF5</accession>
<feature type="signal peptide" evidence="1">
    <location>
        <begin position="1"/>
        <end position="28"/>
    </location>
</feature>
<dbReference type="InterPro" id="IPR035242">
    <property type="entry name" value="DUF5329"/>
</dbReference>
<gene>
    <name evidence="2" type="ORF">G5S52_01145</name>
</gene>
<dbReference type="Pfam" id="PF17263">
    <property type="entry name" value="DUF5329"/>
    <property type="match status" value="1"/>
</dbReference>
<dbReference type="AlphaFoldDB" id="A0A6M1RFF5"/>
<feature type="chain" id="PRO_5026879087" evidence="1">
    <location>
        <begin position="29"/>
        <end position="122"/>
    </location>
</feature>
<name>A0A6M1RFF5_9GAMM</name>
<comment type="caution">
    <text evidence="2">The sequence shown here is derived from an EMBL/GenBank/DDBJ whole genome shotgun (WGS) entry which is preliminary data.</text>
</comment>